<dbReference type="Gene3D" id="3.40.640.10">
    <property type="entry name" value="Type I PLP-dependent aspartate aminotransferase-like (Major domain)"/>
    <property type="match status" value="1"/>
</dbReference>
<proteinExistence type="inferred from homology"/>
<organism evidence="3 4">
    <name type="scientific">Bradyrhizobium algeriense</name>
    <dbReference type="NCBI Taxonomy" id="634784"/>
    <lineage>
        <taxon>Bacteria</taxon>
        <taxon>Pseudomonadati</taxon>
        <taxon>Pseudomonadota</taxon>
        <taxon>Alphaproteobacteria</taxon>
        <taxon>Hyphomicrobiales</taxon>
        <taxon>Nitrobacteraceae</taxon>
        <taxon>Bradyrhizobium</taxon>
    </lineage>
</organism>
<dbReference type="CDD" id="cd00616">
    <property type="entry name" value="AHBA_syn"/>
    <property type="match status" value="1"/>
</dbReference>
<evidence type="ECO:0000313" key="4">
    <source>
        <dbReference type="Proteomes" id="UP001364224"/>
    </source>
</evidence>
<accession>A0ABU8B6B6</accession>
<comment type="similarity">
    <text evidence="1 2">Belongs to the DegT/DnrJ/EryC1 family.</text>
</comment>
<evidence type="ECO:0000256" key="2">
    <source>
        <dbReference type="RuleBase" id="RU004508"/>
    </source>
</evidence>
<dbReference type="Gene3D" id="3.90.1150.10">
    <property type="entry name" value="Aspartate Aminotransferase, domain 1"/>
    <property type="match status" value="1"/>
</dbReference>
<dbReference type="RefSeq" id="WP_334478706.1">
    <property type="nucleotide sequence ID" value="NZ_JAZHRV010000001.1"/>
</dbReference>
<reference evidence="3 4" key="1">
    <citation type="submission" date="2024-02" db="EMBL/GenBank/DDBJ databases">
        <title>Adaptive strategies in a cosmopolitan and abundant soil bacterium.</title>
        <authorList>
            <person name="Carini P."/>
        </authorList>
    </citation>
    <scope>NUCLEOTIDE SEQUENCE [LARGE SCALE GENOMIC DNA]</scope>
    <source>
        <strain evidence="3 4">AZCC 1608</strain>
    </source>
</reference>
<dbReference type="InterPro" id="IPR000653">
    <property type="entry name" value="DegT/StrS_aminotransferase"/>
</dbReference>
<evidence type="ECO:0000313" key="3">
    <source>
        <dbReference type="EMBL" id="MEH2554065.1"/>
    </source>
</evidence>
<name>A0ABU8B6B6_9BRAD</name>
<dbReference type="InterPro" id="IPR015424">
    <property type="entry name" value="PyrdxlP-dep_Trfase"/>
</dbReference>
<dbReference type="NCBIfam" id="TIGR03588">
    <property type="entry name" value="PseC"/>
    <property type="match status" value="1"/>
</dbReference>
<dbReference type="InterPro" id="IPR020026">
    <property type="entry name" value="PseC"/>
</dbReference>
<protein>
    <submittedName>
        <fullName evidence="3">UDP-4-amino-4, 6-dideoxy-N-acetyl-beta-L-altrosamine transaminase</fullName>
    </submittedName>
</protein>
<dbReference type="PANTHER" id="PTHR30244:SF34">
    <property type="entry name" value="DTDP-4-AMINO-4,6-DIDEOXYGALACTOSE TRANSAMINASE"/>
    <property type="match status" value="1"/>
</dbReference>
<dbReference type="PIRSF" id="PIRSF000390">
    <property type="entry name" value="PLP_StrS"/>
    <property type="match status" value="1"/>
</dbReference>
<comment type="caution">
    <text evidence="3">The sequence shown here is derived from an EMBL/GenBank/DDBJ whole genome shotgun (WGS) entry which is preliminary data.</text>
</comment>
<dbReference type="PANTHER" id="PTHR30244">
    <property type="entry name" value="TRANSAMINASE"/>
    <property type="match status" value="1"/>
</dbReference>
<evidence type="ECO:0000256" key="1">
    <source>
        <dbReference type="ARBA" id="ARBA00037999"/>
    </source>
</evidence>
<dbReference type="EMBL" id="JAZHRV010000001">
    <property type="protein sequence ID" value="MEH2554065.1"/>
    <property type="molecule type" value="Genomic_DNA"/>
</dbReference>
<dbReference type="InterPro" id="IPR015422">
    <property type="entry name" value="PyrdxlP-dep_Trfase_small"/>
</dbReference>
<sequence>MIPYGRQDISAEDIDAVTEVLRSDWLTQGQAGPRFEQAMAAYCGSRSAIAVSNATAALHIACIALDLGPGDALWTSPNTFVASANCALYCGADVDFVDIDPRTYNMSVSALAEKLEAAASQGRLPKIVVPVHFAGQSCEMREIRALADRYGFRIVEDASHAVGGEYLGRKVGSCDYGDATIFSFHPVKIITTGEGGMALTNDPKLAERLSYLRTHGIIRPAQRPEEPQGASRIAEERANEERDGPWMYEQIELGLNYRMTDIQSALGTSQLARLDPFVARRRELAARYDTLLAKLPVACPWQHPDTNSAWHLYVIRLHRNEIRLSRRQVFDALRAAGIGVNVHYIPVHTQPYYRKLGFQTGMFPEAESYYEDAITLPLFSRMTNDEQDTVVAALRKILA</sequence>
<dbReference type="SUPFAM" id="SSF53383">
    <property type="entry name" value="PLP-dependent transferases"/>
    <property type="match status" value="1"/>
</dbReference>
<keyword evidence="2" id="KW-0663">Pyridoxal phosphate</keyword>
<gene>
    <name evidence="3" type="ORF">V1286_001594</name>
</gene>
<dbReference type="InterPro" id="IPR015421">
    <property type="entry name" value="PyrdxlP-dep_Trfase_major"/>
</dbReference>
<keyword evidence="4" id="KW-1185">Reference proteome</keyword>
<dbReference type="Pfam" id="PF01041">
    <property type="entry name" value="DegT_DnrJ_EryC1"/>
    <property type="match status" value="1"/>
</dbReference>
<dbReference type="Proteomes" id="UP001364224">
    <property type="component" value="Unassembled WGS sequence"/>
</dbReference>